<dbReference type="OrthoDB" id="10460435at2759"/>
<evidence type="ECO:0000256" key="1">
    <source>
        <dbReference type="SAM" id="MobiDB-lite"/>
    </source>
</evidence>
<dbReference type="Proteomes" id="UP000509510">
    <property type="component" value="Chromosome IV"/>
</dbReference>
<feature type="compositionally biased region" description="Low complexity" evidence="1">
    <location>
        <begin position="190"/>
        <end position="199"/>
    </location>
</feature>
<feature type="compositionally biased region" description="Low complexity" evidence="1">
    <location>
        <begin position="243"/>
        <end position="256"/>
    </location>
</feature>
<dbReference type="EMBL" id="CP055901">
    <property type="protein sequence ID" value="QKX61222.1"/>
    <property type="molecule type" value="Genomic_DNA"/>
</dbReference>
<accession>A0A7H8R4F5</accession>
<dbReference type="KEGG" id="trg:TRUGW13939_08369"/>
<dbReference type="AlphaFoldDB" id="A0A7H8R4F5"/>
<evidence type="ECO:0000313" key="3">
    <source>
        <dbReference type="Proteomes" id="UP000509510"/>
    </source>
</evidence>
<proteinExistence type="predicted"/>
<evidence type="ECO:0000313" key="2">
    <source>
        <dbReference type="EMBL" id="QKX61222.1"/>
    </source>
</evidence>
<feature type="compositionally biased region" description="Basic and acidic residues" evidence="1">
    <location>
        <begin position="295"/>
        <end position="308"/>
    </location>
</feature>
<keyword evidence="3" id="KW-1185">Reference proteome</keyword>
<sequence length="308" mass="33702">MATSDDDDTQQPSLTGEFEIQQINNRVLGFPPKTTPILTPEKDCQVLAFGTLEALLTSIQRYNEAYATIQSTPQLDDPHSATPELVSLITAGNDIKTVGAYLRCVELLDEQWNSSPGVQLLLGLDTATDPASIALQARGKRRNELRKQREAARKKALYELTEKARKEKLDKAIREGIKIMMSFHTRGRDSSTATSSESLAEVKDEPATDLEIQNSSQPMTVESLESDDDEPPVSANGSRAKKATAAAPVKPKTTNPSSSSQRIPYQGVVVEVPSPESLKGGKRKKAQEPSNKPELPPKRTRLVDKLVL</sequence>
<reference evidence="3" key="1">
    <citation type="submission" date="2020-06" db="EMBL/GenBank/DDBJ databases">
        <title>A chromosome-scale genome assembly of Talaromyces rugulosus W13939.</title>
        <authorList>
            <person name="Wang B."/>
            <person name="Guo L."/>
            <person name="Ye K."/>
            <person name="Wang L."/>
        </authorList>
    </citation>
    <scope>NUCLEOTIDE SEQUENCE [LARGE SCALE GENOMIC DNA]</scope>
    <source>
        <strain evidence="3">W13939</strain>
    </source>
</reference>
<gene>
    <name evidence="2" type="ORF">TRUGW13939_08369</name>
</gene>
<dbReference type="RefSeq" id="XP_035347397.1">
    <property type="nucleotide sequence ID" value="XM_035491504.1"/>
</dbReference>
<feature type="region of interest" description="Disordered" evidence="1">
    <location>
        <begin position="186"/>
        <end position="308"/>
    </location>
</feature>
<feature type="compositionally biased region" description="Polar residues" evidence="1">
    <location>
        <begin position="211"/>
        <end position="220"/>
    </location>
</feature>
<protein>
    <submittedName>
        <fullName evidence="2">Uncharacterized protein</fullName>
    </submittedName>
</protein>
<dbReference type="GeneID" id="55995858"/>
<name>A0A7H8R4F5_TALRU</name>
<organism evidence="2 3">
    <name type="scientific">Talaromyces rugulosus</name>
    <name type="common">Penicillium rugulosum</name>
    <dbReference type="NCBI Taxonomy" id="121627"/>
    <lineage>
        <taxon>Eukaryota</taxon>
        <taxon>Fungi</taxon>
        <taxon>Dikarya</taxon>
        <taxon>Ascomycota</taxon>
        <taxon>Pezizomycotina</taxon>
        <taxon>Eurotiomycetes</taxon>
        <taxon>Eurotiomycetidae</taxon>
        <taxon>Eurotiales</taxon>
        <taxon>Trichocomaceae</taxon>
        <taxon>Talaromyces</taxon>
        <taxon>Talaromyces sect. Islandici</taxon>
    </lineage>
</organism>